<evidence type="ECO:0000259" key="9">
    <source>
        <dbReference type="Pfam" id="PF00962"/>
    </source>
</evidence>
<dbReference type="Proteomes" id="UP001172155">
    <property type="component" value="Unassembled WGS sequence"/>
</dbReference>
<dbReference type="AlphaFoldDB" id="A0AA40F908"/>
<evidence type="ECO:0000256" key="4">
    <source>
        <dbReference type="ARBA" id="ARBA00022801"/>
    </source>
</evidence>
<proteinExistence type="inferred from homology"/>
<dbReference type="GO" id="GO:0004000">
    <property type="term" value="F:adenosine deaminase activity"/>
    <property type="evidence" value="ECO:0007669"/>
    <property type="project" value="TreeGrafter"/>
</dbReference>
<feature type="compositionally biased region" description="Pro residues" evidence="8">
    <location>
        <begin position="156"/>
        <end position="173"/>
    </location>
</feature>
<dbReference type="GO" id="GO:0046872">
    <property type="term" value="F:metal ion binding"/>
    <property type="evidence" value="ECO:0007669"/>
    <property type="project" value="UniProtKB-KW"/>
</dbReference>
<protein>
    <recommendedName>
        <fullName evidence="9">Adenosine deaminase domain-containing protein</fullName>
    </recommendedName>
</protein>
<evidence type="ECO:0000313" key="11">
    <source>
        <dbReference type="Proteomes" id="UP001172155"/>
    </source>
</evidence>
<name>A0AA40F908_9PEZI</name>
<dbReference type="InterPro" id="IPR006330">
    <property type="entry name" value="Ado/ade_deaminase"/>
</dbReference>
<dbReference type="SUPFAM" id="SSF51556">
    <property type="entry name" value="Metallo-dependent hydrolases"/>
    <property type="match status" value="1"/>
</dbReference>
<dbReference type="Gene3D" id="3.20.20.140">
    <property type="entry name" value="Metal-dependent hydrolases"/>
    <property type="match status" value="1"/>
</dbReference>
<evidence type="ECO:0000256" key="6">
    <source>
        <dbReference type="ARBA" id="ARBA00023080"/>
    </source>
</evidence>
<feature type="domain" description="Adenosine deaminase" evidence="9">
    <location>
        <begin position="16"/>
        <end position="140"/>
    </location>
</feature>
<feature type="region of interest" description="Disordered" evidence="8">
    <location>
        <begin position="156"/>
        <end position="175"/>
    </location>
</feature>
<dbReference type="PANTHER" id="PTHR11409">
    <property type="entry name" value="ADENOSINE DEAMINASE"/>
    <property type="match status" value="1"/>
</dbReference>
<accession>A0AA40F908</accession>
<gene>
    <name evidence="10" type="ORF">B0T18DRAFT_385496</name>
</gene>
<evidence type="ECO:0000256" key="5">
    <source>
        <dbReference type="ARBA" id="ARBA00022833"/>
    </source>
</evidence>
<comment type="cofactor">
    <cofactor evidence="1">
        <name>Zn(2+)</name>
        <dbReference type="ChEBI" id="CHEBI:29105"/>
    </cofactor>
</comment>
<dbReference type="GO" id="GO:0009117">
    <property type="term" value="P:nucleotide metabolic process"/>
    <property type="evidence" value="ECO:0007669"/>
    <property type="project" value="UniProtKB-KW"/>
</dbReference>
<keyword evidence="6" id="KW-0546">Nucleotide metabolism</keyword>
<keyword evidence="11" id="KW-1185">Reference proteome</keyword>
<organism evidence="10 11">
    <name type="scientific">Schizothecium vesticola</name>
    <dbReference type="NCBI Taxonomy" id="314040"/>
    <lineage>
        <taxon>Eukaryota</taxon>
        <taxon>Fungi</taxon>
        <taxon>Dikarya</taxon>
        <taxon>Ascomycota</taxon>
        <taxon>Pezizomycotina</taxon>
        <taxon>Sordariomycetes</taxon>
        <taxon>Sordariomycetidae</taxon>
        <taxon>Sordariales</taxon>
        <taxon>Schizotheciaceae</taxon>
        <taxon>Schizothecium</taxon>
    </lineage>
</organism>
<comment type="similarity">
    <text evidence="2">Belongs to the metallo-dependent hydrolases superfamily. Adenosine and AMP deaminases family.</text>
</comment>
<comment type="caution">
    <text evidence="10">The sequence shown here is derived from an EMBL/GenBank/DDBJ whole genome shotgun (WGS) entry which is preliminary data.</text>
</comment>
<evidence type="ECO:0000256" key="1">
    <source>
        <dbReference type="ARBA" id="ARBA00001947"/>
    </source>
</evidence>
<sequence length="358" mass="38455">MTTATPNPPLDFKALPKIELHAHLSGSISPQTLHEIWLQKKASDPTLSLADPLLALAPGQAHSAHDLASFFTVFSSYIYHLINDAATLTSTTLSVLRDFAADGVVYLELRTTPRALPTPEAYVSTVLSAIRHYEATTAPLTMRTNLILSVLPPLSSPPSQPSYPPPDRPPQPPSLALSTLSLALHHSHPSPTARVVGLDLCGDPSSTSNLPLLTPIIHQGRLTAPHLGLTLHFAESRASATDAELALLLACGPDRLGHVIHVHEGVKGEIVGLARGRGRPVGVEFHFQDWAGVEGCWVVLATDDVGVFGSPLSNEYRIVAEEFGLGRAEICALARGVVDVIFGGEREKERLRGLMWEE</sequence>
<dbReference type="EMBL" id="JAUKUD010000001">
    <property type="protein sequence ID" value="KAK0753444.1"/>
    <property type="molecule type" value="Genomic_DNA"/>
</dbReference>
<evidence type="ECO:0000256" key="3">
    <source>
        <dbReference type="ARBA" id="ARBA00022723"/>
    </source>
</evidence>
<evidence type="ECO:0000256" key="2">
    <source>
        <dbReference type="ARBA" id="ARBA00006676"/>
    </source>
</evidence>
<dbReference type="InterPro" id="IPR032466">
    <property type="entry name" value="Metal_Hydrolase"/>
</dbReference>
<keyword evidence="3" id="KW-0479">Metal-binding</keyword>
<evidence type="ECO:0000256" key="7">
    <source>
        <dbReference type="ARBA" id="ARBA00048787"/>
    </source>
</evidence>
<dbReference type="GO" id="GO:0006154">
    <property type="term" value="P:adenosine catabolic process"/>
    <property type="evidence" value="ECO:0007669"/>
    <property type="project" value="TreeGrafter"/>
</dbReference>
<reference evidence="10" key="1">
    <citation type="submission" date="2023-06" db="EMBL/GenBank/DDBJ databases">
        <title>Genome-scale phylogeny and comparative genomics of the fungal order Sordariales.</title>
        <authorList>
            <consortium name="Lawrence Berkeley National Laboratory"/>
            <person name="Hensen N."/>
            <person name="Bonometti L."/>
            <person name="Westerberg I."/>
            <person name="Brannstrom I.O."/>
            <person name="Guillou S."/>
            <person name="Cros-Aarteil S."/>
            <person name="Calhoun S."/>
            <person name="Haridas S."/>
            <person name="Kuo A."/>
            <person name="Mondo S."/>
            <person name="Pangilinan J."/>
            <person name="Riley R."/>
            <person name="LaButti K."/>
            <person name="Andreopoulos B."/>
            <person name="Lipzen A."/>
            <person name="Chen C."/>
            <person name="Yanf M."/>
            <person name="Daum C."/>
            <person name="Ng V."/>
            <person name="Clum A."/>
            <person name="Steindorff A."/>
            <person name="Ohm R."/>
            <person name="Martin F."/>
            <person name="Silar P."/>
            <person name="Natvig D."/>
            <person name="Lalanne C."/>
            <person name="Gautier V."/>
            <person name="Ament-velasquez S.L."/>
            <person name="Kruys A."/>
            <person name="Hutchinson M.I."/>
            <person name="Powell A.J."/>
            <person name="Barry K."/>
            <person name="Miller A.N."/>
            <person name="Grigoriev I.V."/>
            <person name="Debuchy R."/>
            <person name="Gladieux P."/>
            <person name="Thoren M.H."/>
            <person name="Johannesson H."/>
        </authorList>
    </citation>
    <scope>NUCLEOTIDE SEQUENCE</scope>
    <source>
        <strain evidence="10">SMH3187-1</strain>
    </source>
</reference>
<keyword evidence="5" id="KW-0862">Zinc</keyword>
<comment type="catalytic activity">
    <reaction evidence="7">
        <text>N(6)-methyl-AMP + H2O + H(+) = IMP + methylamine</text>
        <dbReference type="Rhea" id="RHEA:16001"/>
        <dbReference type="ChEBI" id="CHEBI:15377"/>
        <dbReference type="ChEBI" id="CHEBI:15378"/>
        <dbReference type="ChEBI" id="CHEBI:58053"/>
        <dbReference type="ChEBI" id="CHEBI:59338"/>
        <dbReference type="ChEBI" id="CHEBI:144842"/>
    </reaction>
    <physiologicalReaction direction="left-to-right" evidence="7">
        <dbReference type="Rhea" id="RHEA:16002"/>
    </physiologicalReaction>
</comment>
<dbReference type="Pfam" id="PF00962">
    <property type="entry name" value="A_deaminase"/>
    <property type="match status" value="1"/>
</dbReference>
<evidence type="ECO:0000313" key="10">
    <source>
        <dbReference type="EMBL" id="KAK0753444.1"/>
    </source>
</evidence>
<keyword evidence="4" id="KW-0378">Hydrolase</keyword>
<dbReference type="PANTHER" id="PTHR11409:SF42">
    <property type="entry name" value="ADENOSINE DEAMINASE-LIKE PROTEIN"/>
    <property type="match status" value="1"/>
</dbReference>
<dbReference type="InterPro" id="IPR001365">
    <property type="entry name" value="A_deaminase_dom"/>
</dbReference>
<evidence type="ECO:0000256" key="8">
    <source>
        <dbReference type="SAM" id="MobiDB-lite"/>
    </source>
</evidence>
<dbReference type="GO" id="GO:0046103">
    <property type="term" value="P:inosine biosynthetic process"/>
    <property type="evidence" value="ECO:0007669"/>
    <property type="project" value="TreeGrafter"/>
</dbReference>